<dbReference type="AlphaFoldDB" id="A0A0A1T6M8"/>
<evidence type="ECO:0000256" key="1">
    <source>
        <dbReference type="SAM" id="MobiDB-lite"/>
    </source>
</evidence>
<reference evidence="2 3" key="1">
    <citation type="journal article" date="2015" name="Genome Announc.">
        <title>Draft Genome Sequence and Gene Annotation of the Entomopathogenic Fungus Verticillium hemipterigenum.</title>
        <authorList>
            <person name="Horn F."/>
            <person name="Habel A."/>
            <person name="Scharf D.H."/>
            <person name="Dworschak J."/>
            <person name="Brakhage A.A."/>
            <person name="Guthke R."/>
            <person name="Hertweck C."/>
            <person name="Linde J."/>
        </authorList>
    </citation>
    <scope>NUCLEOTIDE SEQUENCE [LARGE SCALE GENOMIC DNA]</scope>
</reference>
<feature type="region of interest" description="Disordered" evidence="1">
    <location>
        <begin position="1"/>
        <end position="29"/>
    </location>
</feature>
<sequence>MASFNDKKDKEVALDAPPPGYEEAAPSAASSGFVSTSELQINALGYDTNQALTGKMLENITVYRVDSGQPEYISVRQKASSNSCALVKASDPGQNTLISTIYRWGPGRHPKMHLLPYDSTVSVEQAIENDNIAGEEVKVVSRKWYSRDQVFHTSLGEFTWTYGDRDEKAELDADSLLVMKRADGSKDGVQVAQLIRNDDLRTAGSKRYSGGNGGRLVMDLRKWQGEKTAGPGIEAFVVASCILMLKREADRFINNNIAAVS</sequence>
<organism evidence="2 3">
    <name type="scientific">[Torrubiella] hemipterigena</name>
    <dbReference type="NCBI Taxonomy" id="1531966"/>
    <lineage>
        <taxon>Eukaryota</taxon>
        <taxon>Fungi</taxon>
        <taxon>Dikarya</taxon>
        <taxon>Ascomycota</taxon>
        <taxon>Pezizomycotina</taxon>
        <taxon>Sordariomycetes</taxon>
        <taxon>Hypocreomycetidae</taxon>
        <taxon>Hypocreales</taxon>
        <taxon>Clavicipitaceae</taxon>
        <taxon>Clavicipitaceae incertae sedis</taxon>
        <taxon>'Torrubiella' clade</taxon>
    </lineage>
</organism>
<proteinExistence type="predicted"/>
<keyword evidence="3" id="KW-1185">Reference proteome</keyword>
<protein>
    <recommendedName>
        <fullName evidence="4">Tubby C-terminal domain-containing protein</fullName>
    </recommendedName>
</protein>
<dbReference type="STRING" id="1531966.A0A0A1T6M8"/>
<evidence type="ECO:0000313" key="3">
    <source>
        <dbReference type="Proteomes" id="UP000039046"/>
    </source>
</evidence>
<gene>
    <name evidence="2" type="ORF">VHEMI08392</name>
</gene>
<dbReference type="Proteomes" id="UP000039046">
    <property type="component" value="Unassembled WGS sequence"/>
</dbReference>
<dbReference type="EMBL" id="CDHN01000005">
    <property type="protein sequence ID" value="CEJ92761.1"/>
    <property type="molecule type" value="Genomic_DNA"/>
</dbReference>
<feature type="compositionally biased region" description="Basic and acidic residues" evidence="1">
    <location>
        <begin position="1"/>
        <end position="13"/>
    </location>
</feature>
<evidence type="ECO:0008006" key="4">
    <source>
        <dbReference type="Google" id="ProtNLM"/>
    </source>
</evidence>
<dbReference type="OrthoDB" id="5325862at2759"/>
<dbReference type="HOGENOM" id="CLU_045564_0_0_1"/>
<accession>A0A0A1T6M8</accession>
<name>A0A0A1T6M8_9HYPO</name>
<evidence type="ECO:0000313" key="2">
    <source>
        <dbReference type="EMBL" id="CEJ92761.1"/>
    </source>
</evidence>